<gene>
    <name evidence="1" type="ORF">L6452_02201</name>
</gene>
<sequence length="156" mass="17990">MMDLINQWLVPRVPATTDTAKILAYYEKKTSNLTKEETKTVRLLSMAIPNDIFQELDSCVTDSDEDINAFAKSLALITHQLNKKFGKKVFEGRRDDEERRGNPERRFQKVEYQQEPKSTLHSDKKGVHFNNQELSHVNLIDGDQTDGSSEECSEKR</sequence>
<name>A0ACB9FIW5_ARCLA</name>
<protein>
    <submittedName>
        <fullName evidence="1">Uncharacterized protein</fullName>
    </submittedName>
</protein>
<accession>A0ACB9FIW5</accession>
<organism evidence="1 2">
    <name type="scientific">Arctium lappa</name>
    <name type="common">Greater burdock</name>
    <name type="synonym">Lappa major</name>
    <dbReference type="NCBI Taxonomy" id="4217"/>
    <lineage>
        <taxon>Eukaryota</taxon>
        <taxon>Viridiplantae</taxon>
        <taxon>Streptophyta</taxon>
        <taxon>Embryophyta</taxon>
        <taxon>Tracheophyta</taxon>
        <taxon>Spermatophyta</taxon>
        <taxon>Magnoliopsida</taxon>
        <taxon>eudicotyledons</taxon>
        <taxon>Gunneridae</taxon>
        <taxon>Pentapetalae</taxon>
        <taxon>asterids</taxon>
        <taxon>campanulids</taxon>
        <taxon>Asterales</taxon>
        <taxon>Asteraceae</taxon>
        <taxon>Carduoideae</taxon>
        <taxon>Cardueae</taxon>
        <taxon>Arctiinae</taxon>
        <taxon>Arctium</taxon>
    </lineage>
</organism>
<comment type="caution">
    <text evidence="1">The sequence shown here is derived from an EMBL/GenBank/DDBJ whole genome shotgun (WGS) entry which is preliminary data.</text>
</comment>
<dbReference type="EMBL" id="CM042047">
    <property type="protein sequence ID" value="KAI3771049.1"/>
    <property type="molecule type" value="Genomic_DNA"/>
</dbReference>
<evidence type="ECO:0000313" key="1">
    <source>
        <dbReference type="EMBL" id="KAI3771049.1"/>
    </source>
</evidence>
<proteinExistence type="predicted"/>
<dbReference type="Proteomes" id="UP001055879">
    <property type="component" value="Linkage Group LG01"/>
</dbReference>
<reference evidence="1 2" key="2">
    <citation type="journal article" date="2022" name="Mol. Ecol. Resour.">
        <title>The genomes of chicory, endive, great burdock and yacon provide insights into Asteraceae paleo-polyploidization history and plant inulin production.</title>
        <authorList>
            <person name="Fan W."/>
            <person name="Wang S."/>
            <person name="Wang H."/>
            <person name="Wang A."/>
            <person name="Jiang F."/>
            <person name="Liu H."/>
            <person name="Zhao H."/>
            <person name="Xu D."/>
            <person name="Zhang Y."/>
        </authorList>
    </citation>
    <scope>NUCLEOTIDE SEQUENCE [LARGE SCALE GENOMIC DNA]</scope>
    <source>
        <strain evidence="2">cv. Niubang</strain>
    </source>
</reference>
<evidence type="ECO:0000313" key="2">
    <source>
        <dbReference type="Proteomes" id="UP001055879"/>
    </source>
</evidence>
<keyword evidence="2" id="KW-1185">Reference proteome</keyword>
<reference evidence="2" key="1">
    <citation type="journal article" date="2022" name="Mol. Ecol. Resour.">
        <title>The genomes of chicory, endive, great burdock and yacon provide insights into Asteraceae palaeo-polyploidization history and plant inulin production.</title>
        <authorList>
            <person name="Fan W."/>
            <person name="Wang S."/>
            <person name="Wang H."/>
            <person name="Wang A."/>
            <person name="Jiang F."/>
            <person name="Liu H."/>
            <person name="Zhao H."/>
            <person name="Xu D."/>
            <person name="Zhang Y."/>
        </authorList>
    </citation>
    <scope>NUCLEOTIDE SEQUENCE [LARGE SCALE GENOMIC DNA]</scope>
    <source>
        <strain evidence="2">cv. Niubang</strain>
    </source>
</reference>